<keyword evidence="2" id="KW-0326">Glycosidase</keyword>
<sequence>MSTGVGTGMRPEYKESGTYAASPNHGTKKQYAKTALASAVSAATLLAVCAGVPTALAANESDVAASDTTSQPQLVASYDFTGGSTKDTTGHYDITLQGGAKVEKYGDRNNNEALSLRGGSQYAQLPDSLFADLGNSFTMEFTAKSRHDDDRHHFTFAVGKDKSKYLAYYMSTTNFRMIISDNMWNNEHGIGYTDVSNNNNIWHNWKLAVDGTKMAVYRDGQLVGFNPDTTLTVSDIGNTVAYIGKSPYGSDDKNWDGAMDDIRFYKGADINISEPQSVSLSGEGVVDGKLTLPVDETAKLTATVSPEDAYDTSVQWKSSDPNVVTVDNGTLTAVAPGVATITATTKLGGKSASVAVTVKDLDDATRAQVDLDKAISQVKTTTSENLPLVAHGKHNTSITWKSANEQLISGTKTDYKAPAVGAADPFEGAGVVTRPAYGKGNAKTTLTATVTAGDVTRSKDIEVTVLEHTRAVPDGAYAAVTFLSDAASDGGKVGEALYESATDGNNFFSFSQINNGNPVIVSKSDTKGLRDPYVLKSKDGDKFYMIATDLKVSSQGWGQNQQYGSLKIEAWESTDMVNWVRTNAEDGDFGIKVNDDNAGMTWAPEAFWDDSLGAYVVFFSTREYTDNTRTEATTGKNGYAYNELRYVITRDFRTFTEPTVQWQDTGYSRIDSTVFKIGDYYYRLTKNEESGAAGEYIKTGKSTFLERSKVLTAPTTQTSPNNDPETSWQLLDEKILPFEGPEAIKLNAGDPNQNAKGDAMVIMADSSGYQPYMTSESDIASHNWNNRLSLTEGWHTQKVAGPGVTGYVFDNGMPTPKRHGAFVNVPAAVATNMHRWSAENPTTIDAVDSTTTVIADGQQITATVAAADKGTVAGNVVFSADGWSETVALNEQGVATAMLPASLAGKKVAVHAAYDGYTDGLVKASESSLEVSVPDKGDSGNTEQPGKDDGAQTDPSDPAGSHDAGKDDAQAGDGDHAFDGHGSGAQAGAQSQSEFGPLASTGSVVAVVVVAMVALAGVGIAMQLLRKRVR</sequence>
<keyword evidence="4" id="KW-0812">Transmembrane</keyword>
<evidence type="ECO:0000256" key="1">
    <source>
        <dbReference type="ARBA" id="ARBA00022801"/>
    </source>
</evidence>
<dbReference type="SUPFAM" id="SSF49899">
    <property type="entry name" value="Concanavalin A-like lectins/glucanases"/>
    <property type="match status" value="1"/>
</dbReference>
<evidence type="ECO:0000256" key="2">
    <source>
        <dbReference type="ARBA" id="ARBA00023295"/>
    </source>
</evidence>
<dbReference type="SUPFAM" id="SSF49373">
    <property type="entry name" value="Invasin/intimin cell-adhesion fragments"/>
    <property type="match status" value="1"/>
</dbReference>
<dbReference type="InterPro" id="IPR023296">
    <property type="entry name" value="Glyco_hydro_beta-prop_sf"/>
</dbReference>
<feature type="domain" description="BIG2" evidence="5">
    <location>
        <begin position="279"/>
        <end position="355"/>
    </location>
</feature>
<dbReference type="RefSeq" id="WP_229714789.1">
    <property type="nucleotide sequence ID" value="NZ_BMDH01000002.1"/>
</dbReference>
<dbReference type="Pfam" id="PF02368">
    <property type="entry name" value="Big_2"/>
    <property type="match status" value="1"/>
</dbReference>
<organism evidence="6 7">
    <name type="scientific">Galliscardovia ingluviei</name>
    <dbReference type="NCBI Taxonomy" id="1769422"/>
    <lineage>
        <taxon>Bacteria</taxon>
        <taxon>Bacillati</taxon>
        <taxon>Actinomycetota</taxon>
        <taxon>Actinomycetes</taxon>
        <taxon>Bifidobacteriales</taxon>
        <taxon>Bifidobacteriaceae</taxon>
        <taxon>Galliscardovia</taxon>
    </lineage>
</organism>
<dbReference type="Proteomes" id="UP000619536">
    <property type="component" value="Unassembled WGS sequence"/>
</dbReference>
<evidence type="ECO:0000313" key="7">
    <source>
        <dbReference type="Proteomes" id="UP000619536"/>
    </source>
</evidence>
<proteinExistence type="predicted"/>
<keyword evidence="7" id="KW-1185">Reference proteome</keyword>
<evidence type="ECO:0000256" key="4">
    <source>
        <dbReference type="SAM" id="Phobius"/>
    </source>
</evidence>
<dbReference type="Pfam" id="PF20578">
    <property type="entry name" value="aBig_2"/>
    <property type="match status" value="1"/>
</dbReference>
<dbReference type="CDD" id="cd08983">
    <property type="entry name" value="GH43_Bt3655-like"/>
    <property type="match status" value="1"/>
</dbReference>
<evidence type="ECO:0000313" key="6">
    <source>
        <dbReference type="EMBL" id="GGI14571.1"/>
    </source>
</evidence>
<dbReference type="InterPro" id="IPR013320">
    <property type="entry name" value="ConA-like_dom_sf"/>
</dbReference>
<feature type="region of interest" description="Disordered" evidence="3">
    <location>
        <begin position="928"/>
        <end position="991"/>
    </location>
</feature>
<dbReference type="InterPro" id="IPR046780">
    <property type="entry name" value="aBig_2"/>
</dbReference>
<dbReference type="GO" id="GO:0016798">
    <property type="term" value="F:hydrolase activity, acting on glycosyl bonds"/>
    <property type="evidence" value="ECO:0007669"/>
    <property type="project" value="UniProtKB-KW"/>
</dbReference>
<reference evidence="6" key="2">
    <citation type="submission" date="2020-09" db="EMBL/GenBank/DDBJ databases">
        <authorList>
            <person name="Sun Q."/>
            <person name="Sedlacek I."/>
        </authorList>
    </citation>
    <scope>NUCLEOTIDE SEQUENCE</scope>
    <source>
        <strain evidence="6">CCM 8606</strain>
    </source>
</reference>
<keyword evidence="4" id="KW-0472">Membrane</keyword>
<keyword evidence="4" id="KW-1133">Transmembrane helix</keyword>
<feature type="compositionally biased region" description="Basic and acidic residues" evidence="3">
    <location>
        <begin position="963"/>
        <end position="979"/>
    </location>
</feature>
<feature type="region of interest" description="Disordered" evidence="3">
    <location>
        <begin position="1"/>
        <end position="25"/>
    </location>
</feature>
<reference evidence="6" key="1">
    <citation type="journal article" date="2014" name="Int. J. Syst. Evol. Microbiol.">
        <title>Complete genome sequence of Corynebacterium casei LMG S-19264T (=DSM 44701T), isolated from a smear-ripened cheese.</title>
        <authorList>
            <consortium name="US DOE Joint Genome Institute (JGI-PGF)"/>
            <person name="Walter F."/>
            <person name="Albersmeier A."/>
            <person name="Kalinowski J."/>
            <person name="Ruckert C."/>
        </authorList>
    </citation>
    <scope>NUCLEOTIDE SEQUENCE</scope>
    <source>
        <strain evidence="6">CCM 8606</strain>
    </source>
</reference>
<dbReference type="Gene3D" id="2.60.40.1080">
    <property type="match status" value="1"/>
</dbReference>
<gene>
    <name evidence="6" type="ORF">GCM10007377_11600</name>
</gene>
<feature type="transmembrane region" description="Helical" evidence="4">
    <location>
        <begin position="1004"/>
        <end position="1025"/>
    </location>
</feature>
<evidence type="ECO:0000256" key="3">
    <source>
        <dbReference type="SAM" id="MobiDB-lite"/>
    </source>
</evidence>
<dbReference type="PANTHER" id="PTHR43301:SF3">
    <property type="entry name" value="ARABINAN ENDO-1,5-ALPHA-L-ARABINOSIDASE A-RELATED"/>
    <property type="match status" value="1"/>
</dbReference>
<name>A0A8J3F2J8_9BIFI</name>
<dbReference type="PANTHER" id="PTHR43301">
    <property type="entry name" value="ARABINAN ENDO-1,5-ALPHA-L-ARABINOSIDASE"/>
    <property type="match status" value="1"/>
</dbReference>
<dbReference type="SUPFAM" id="SSF75005">
    <property type="entry name" value="Arabinanase/levansucrase/invertase"/>
    <property type="match status" value="1"/>
</dbReference>
<dbReference type="InterPro" id="IPR003343">
    <property type="entry name" value="Big_2"/>
</dbReference>
<dbReference type="Gene3D" id="2.60.120.200">
    <property type="match status" value="1"/>
</dbReference>
<dbReference type="AlphaFoldDB" id="A0A8J3F2J8"/>
<comment type="caution">
    <text evidence="6">The sequence shown here is derived from an EMBL/GenBank/DDBJ whole genome shotgun (WGS) entry which is preliminary data.</text>
</comment>
<dbReference type="SMART" id="SM00635">
    <property type="entry name" value="BID_2"/>
    <property type="match status" value="1"/>
</dbReference>
<evidence type="ECO:0000259" key="5">
    <source>
        <dbReference type="SMART" id="SM00635"/>
    </source>
</evidence>
<dbReference type="InterPro" id="IPR050727">
    <property type="entry name" value="GH43_arabinanases"/>
</dbReference>
<dbReference type="InterPro" id="IPR008964">
    <property type="entry name" value="Invasin/intimin_cell_adhesion"/>
</dbReference>
<keyword evidence="1" id="KW-0378">Hydrolase</keyword>
<accession>A0A8J3F2J8</accession>
<dbReference type="Gene3D" id="2.115.10.20">
    <property type="entry name" value="Glycosyl hydrolase domain, family 43"/>
    <property type="match status" value="1"/>
</dbReference>
<protein>
    <submittedName>
        <fullName evidence="6">Arabinosidase</fullName>
    </submittedName>
</protein>
<dbReference type="EMBL" id="BMDH01000002">
    <property type="protein sequence ID" value="GGI14571.1"/>
    <property type="molecule type" value="Genomic_DNA"/>
</dbReference>